<comment type="caution">
    <text evidence="2">The sequence shown here is derived from an EMBL/GenBank/DDBJ whole genome shotgun (WGS) entry which is preliminary data.</text>
</comment>
<dbReference type="AlphaFoldDB" id="A0AAD2CLI5"/>
<feature type="region of interest" description="Disordered" evidence="1">
    <location>
        <begin position="184"/>
        <end position="258"/>
    </location>
</feature>
<gene>
    <name evidence="2" type="ORF">CYCCA115_LOCUS6004</name>
</gene>
<sequence length="271" mass="29521">NARNMMDFVRKKTSLKDIYEKSKEDATDTTTTNDTTTTTTTTETRNTENESNAVAAAAAATSKEKAPNAGATTWYPHRTAMLANGAAMIHCPRTNNYRGTGALATIAATTMANTVLPSPEFLPALNNRNKKRTRMEADAAFKKKQEEEEKAHRNARLPAANSLCHPDTTPLRIPTATAKIAATSMWQELDPKKKLDDDVDDDDDDDSKPPPSDSDKMNTTPAADVMLKPTAPAPTTTTLNSSSSYKAPPSPKKNDEKEATLALLSWRQHQT</sequence>
<feature type="region of interest" description="Disordered" evidence="1">
    <location>
        <begin position="21"/>
        <end position="51"/>
    </location>
</feature>
<keyword evidence="3" id="KW-1185">Reference proteome</keyword>
<feature type="region of interest" description="Disordered" evidence="1">
    <location>
        <begin position="143"/>
        <end position="170"/>
    </location>
</feature>
<evidence type="ECO:0000256" key="1">
    <source>
        <dbReference type="SAM" id="MobiDB-lite"/>
    </source>
</evidence>
<dbReference type="EMBL" id="CAKOGP040000679">
    <property type="protein sequence ID" value="CAJ1938176.1"/>
    <property type="molecule type" value="Genomic_DNA"/>
</dbReference>
<organism evidence="2 3">
    <name type="scientific">Cylindrotheca closterium</name>
    <dbReference type="NCBI Taxonomy" id="2856"/>
    <lineage>
        <taxon>Eukaryota</taxon>
        <taxon>Sar</taxon>
        <taxon>Stramenopiles</taxon>
        <taxon>Ochrophyta</taxon>
        <taxon>Bacillariophyta</taxon>
        <taxon>Bacillariophyceae</taxon>
        <taxon>Bacillariophycidae</taxon>
        <taxon>Bacillariales</taxon>
        <taxon>Bacillariaceae</taxon>
        <taxon>Cylindrotheca</taxon>
    </lineage>
</organism>
<evidence type="ECO:0000313" key="3">
    <source>
        <dbReference type="Proteomes" id="UP001295423"/>
    </source>
</evidence>
<evidence type="ECO:0000313" key="2">
    <source>
        <dbReference type="EMBL" id="CAJ1938176.1"/>
    </source>
</evidence>
<feature type="compositionally biased region" description="Acidic residues" evidence="1">
    <location>
        <begin position="197"/>
        <end position="206"/>
    </location>
</feature>
<name>A0AAD2CLI5_9STRA</name>
<feature type="compositionally biased region" description="Low complexity" evidence="1">
    <location>
        <begin position="229"/>
        <end position="247"/>
    </location>
</feature>
<feature type="compositionally biased region" description="Low complexity" evidence="1">
    <location>
        <begin position="28"/>
        <end position="51"/>
    </location>
</feature>
<reference evidence="2" key="1">
    <citation type="submission" date="2023-08" db="EMBL/GenBank/DDBJ databases">
        <authorList>
            <person name="Audoor S."/>
            <person name="Bilcke G."/>
        </authorList>
    </citation>
    <scope>NUCLEOTIDE SEQUENCE</scope>
</reference>
<protein>
    <submittedName>
        <fullName evidence="2">Uncharacterized protein</fullName>
    </submittedName>
</protein>
<proteinExistence type="predicted"/>
<feature type="compositionally biased region" description="Basic and acidic residues" evidence="1">
    <location>
        <begin position="143"/>
        <end position="152"/>
    </location>
</feature>
<accession>A0AAD2CLI5</accession>
<feature type="non-terminal residue" evidence="2">
    <location>
        <position position="1"/>
    </location>
</feature>
<dbReference type="Proteomes" id="UP001295423">
    <property type="component" value="Unassembled WGS sequence"/>
</dbReference>